<keyword evidence="1" id="KW-0732">Signal</keyword>
<proteinExistence type="predicted"/>
<evidence type="ECO:0000256" key="1">
    <source>
        <dbReference type="SAM" id="SignalP"/>
    </source>
</evidence>
<evidence type="ECO:0000313" key="3">
    <source>
        <dbReference type="Proteomes" id="UP000286581"/>
    </source>
</evidence>
<evidence type="ECO:0000313" key="2">
    <source>
        <dbReference type="EMBL" id="RGW37283.1"/>
    </source>
</evidence>
<organism evidence="2 3">
    <name type="scientific">Agathobacter rectalis</name>
    <dbReference type="NCBI Taxonomy" id="39491"/>
    <lineage>
        <taxon>Bacteria</taxon>
        <taxon>Bacillati</taxon>
        <taxon>Bacillota</taxon>
        <taxon>Clostridia</taxon>
        <taxon>Lachnospirales</taxon>
        <taxon>Lachnospiraceae</taxon>
        <taxon>Agathobacter</taxon>
    </lineage>
</organism>
<dbReference type="Proteomes" id="UP000286581">
    <property type="component" value="Unassembled WGS sequence"/>
</dbReference>
<feature type="signal peptide" evidence="1">
    <location>
        <begin position="1"/>
        <end position="33"/>
    </location>
</feature>
<dbReference type="EMBL" id="QSAE01000068">
    <property type="protein sequence ID" value="RGW37283.1"/>
    <property type="molecule type" value="Genomic_DNA"/>
</dbReference>
<reference evidence="2 3" key="1">
    <citation type="submission" date="2018-08" db="EMBL/GenBank/DDBJ databases">
        <title>A genome reference for cultivated species of the human gut microbiota.</title>
        <authorList>
            <person name="Zou Y."/>
            <person name="Xue W."/>
            <person name="Luo G."/>
        </authorList>
    </citation>
    <scope>NUCLEOTIDE SEQUENCE [LARGE SCALE GENOMIC DNA]</scope>
    <source>
        <strain evidence="2 3">AF12-8</strain>
    </source>
</reference>
<dbReference type="AlphaFoldDB" id="A0A413BCS1"/>
<comment type="caution">
    <text evidence="2">The sequence shown here is derived from an EMBL/GenBank/DDBJ whole genome shotgun (WGS) entry which is preliminary data.</text>
</comment>
<sequence>MRKFARIKTKLISCILLLAMSALFLASANHVQADQEYLSFDQYKAEHYINYSSYEYFMSDDFKMPYRTTVEKDRSSATFNSLLAAWEVATFSGSNVVEMANKRKGYYEAFLFDIIYTGTDAVNVTDAMNAGIKATQASVLSKVTKLMDEGYYKDIDVRKLTEESYAKLVSGLESCGEFNDIFSK</sequence>
<gene>
    <name evidence="2" type="ORF">DWV78_14130</name>
</gene>
<protein>
    <submittedName>
        <fullName evidence="2">Uncharacterized protein</fullName>
    </submittedName>
</protein>
<accession>A0A413BCS1</accession>
<feature type="chain" id="PRO_5019013723" evidence="1">
    <location>
        <begin position="34"/>
        <end position="184"/>
    </location>
</feature>
<name>A0A413BCS1_9FIRM</name>